<proteinExistence type="predicted"/>
<comment type="caution">
    <text evidence="2">The sequence shown here is derived from an EMBL/GenBank/DDBJ whole genome shotgun (WGS) entry which is preliminary data.</text>
</comment>
<sequence length="81" mass="8930">MAPEPEQAHIPDPQDSVNPELSATVDSEDLDEDTLQADPLEEGMDPPEDWAAADKTGVTTREQREGETLDERLAEDEPDVE</sequence>
<reference evidence="2 3" key="1">
    <citation type="submission" date="2024-01" db="EMBL/GenBank/DDBJ databases">
        <title>Draft genome sequence of Gordonia sp. PKS22-38.</title>
        <authorList>
            <person name="Suphannarot A."/>
            <person name="Mingma R."/>
        </authorList>
    </citation>
    <scope>NUCLEOTIDE SEQUENCE [LARGE SCALE GENOMIC DNA]</scope>
    <source>
        <strain evidence="2 3">PKS22-38</strain>
    </source>
</reference>
<feature type="compositionally biased region" description="Basic and acidic residues" evidence="1">
    <location>
        <begin position="61"/>
        <end position="72"/>
    </location>
</feature>
<accession>A0ABU7MY00</accession>
<feature type="region of interest" description="Disordered" evidence="1">
    <location>
        <begin position="1"/>
        <end position="81"/>
    </location>
</feature>
<name>A0ABU7MY00_9ACTN</name>
<keyword evidence="3" id="KW-1185">Reference proteome</keyword>
<evidence type="ECO:0000313" key="2">
    <source>
        <dbReference type="EMBL" id="MEE4025202.1"/>
    </source>
</evidence>
<protein>
    <submittedName>
        <fullName evidence="2">Uncharacterized protein</fullName>
    </submittedName>
</protein>
<evidence type="ECO:0000313" key="3">
    <source>
        <dbReference type="Proteomes" id="UP001335729"/>
    </source>
</evidence>
<evidence type="ECO:0000256" key="1">
    <source>
        <dbReference type="SAM" id="MobiDB-lite"/>
    </source>
</evidence>
<feature type="compositionally biased region" description="Acidic residues" evidence="1">
    <location>
        <begin position="26"/>
        <end position="48"/>
    </location>
</feature>
<dbReference type="EMBL" id="JAZDUE010000017">
    <property type="protein sequence ID" value="MEE4025202.1"/>
    <property type="molecule type" value="Genomic_DNA"/>
</dbReference>
<dbReference type="Proteomes" id="UP001335729">
    <property type="component" value="Unassembled WGS sequence"/>
</dbReference>
<dbReference type="RefSeq" id="WP_330506581.1">
    <property type="nucleotide sequence ID" value="NZ_JAZDUE010000017.1"/>
</dbReference>
<organism evidence="2 3">
    <name type="scientific">Gordonia prachuapensis</name>
    <dbReference type="NCBI Taxonomy" id="3115651"/>
    <lineage>
        <taxon>Bacteria</taxon>
        <taxon>Bacillati</taxon>
        <taxon>Actinomycetota</taxon>
        <taxon>Actinomycetes</taxon>
        <taxon>Mycobacteriales</taxon>
        <taxon>Gordoniaceae</taxon>
        <taxon>Gordonia</taxon>
    </lineage>
</organism>
<feature type="compositionally biased region" description="Polar residues" evidence="1">
    <location>
        <begin position="15"/>
        <end position="25"/>
    </location>
</feature>
<gene>
    <name evidence="2" type="ORF">V1Y59_19110</name>
</gene>